<evidence type="ECO:0000313" key="8">
    <source>
        <dbReference type="EMBL" id="ADZ08702.1"/>
    </source>
</evidence>
<protein>
    <recommendedName>
        <fullName evidence="2">histidine kinase</fullName>
        <ecNumber evidence="2">2.7.13.3</ecNumber>
    </recommendedName>
</protein>
<dbReference type="eggNOG" id="arCOG06796">
    <property type="taxonomic scope" value="Archaea"/>
</dbReference>
<feature type="domain" description="PAS" evidence="6">
    <location>
        <begin position="124"/>
        <end position="179"/>
    </location>
</feature>
<dbReference type="InterPro" id="IPR000700">
    <property type="entry name" value="PAS-assoc_C"/>
</dbReference>
<evidence type="ECO:0000313" key="9">
    <source>
        <dbReference type="Proteomes" id="UP000007490"/>
    </source>
</evidence>
<dbReference type="CDD" id="cd00130">
    <property type="entry name" value="PAS"/>
    <property type="match status" value="4"/>
</dbReference>
<dbReference type="Pfam" id="PF13426">
    <property type="entry name" value="PAS_9"/>
    <property type="match status" value="2"/>
</dbReference>
<evidence type="ECO:0000256" key="3">
    <source>
        <dbReference type="ARBA" id="ARBA00022553"/>
    </source>
</evidence>
<dbReference type="PROSITE" id="PS50112">
    <property type="entry name" value="PAS"/>
    <property type="match status" value="3"/>
</dbReference>
<dbReference type="Proteomes" id="UP000007490">
    <property type="component" value="Chromosome"/>
</dbReference>
<keyword evidence="9" id="KW-1185">Reference proteome</keyword>
<reference evidence="8 9" key="2">
    <citation type="journal article" date="2014" name="Int. J. Syst. Evol. Microbiol.">
        <title>Methanobacterium paludis sp. nov. and a novel strain of Methanobacterium lacus isolated from northern peatlands.</title>
        <authorList>
            <person name="Cadillo-Quiroz H."/>
            <person name="Brauer S.L."/>
            <person name="Goodson N."/>
            <person name="Yavitt J.B."/>
            <person name="Zinder S.H."/>
        </authorList>
    </citation>
    <scope>NUCLEOTIDE SEQUENCE [LARGE SCALE GENOMIC DNA]</scope>
    <source>
        <strain evidence="8 9">AL-21</strain>
    </source>
</reference>
<name>F0T980_METLA</name>
<proteinExistence type="predicted"/>
<dbReference type="SUPFAM" id="SSF55785">
    <property type="entry name" value="PYP-like sensor domain (PAS domain)"/>
    <property type="match status" value="4"/>
</dbReference>
<dbReference type="PANTHER" id="PTHR43304">
    <property type="entry name" value="PHYTOCHROME-LIKE PROTEIN CPH1"/>
    <property type="match status" value="1"/>
</dbReference>
<dbReference type="STRING" id="877455.Metbo_0450"/>
<dbReference type="GO" id="GO:0004673">
    <property type="term" value="F:protein histidine kinase activity"/>
    <property type="evidence" value="ECO:0007669"/>
    <property type="project" value="UniProtKB-EC"/>
</dbReference>
<dbReference type="Pfam" id="PF13188">
    <property type="entry name" value="PAS_8"/>
    <property type="match status" value="1"/>
</dbReference>
<keyword evidence="4" id="KW-0808">Transferase</keyword>
<dbReference type="eggNOG" id="arCOG06712">
    <property type="taxonomic scope" value="Archaea"/>
</dbReference>
<comment type="catalytic activity">
    <reaction evidence="1">
        <text>ATP + protein L-histidine = ADP + protein N-phospho-L-histidine.</text>
        <dbReference type="EC" id="2.7.13.3"/>
    </reaction>
</comment>
<dbReference type="GeneID" id="10276888"/>
<dbReference type="InterPro" id="IPR035965">
    <property type="entry name" value="PAS-like_dom_sf"/>
</dbReference>
<dbReference type="OrthoDB" id="342253at2157"/>
<dbReference type="PROSITE" id="PS50113">
    <property type="entry name" value="PAC"/>
    <property type="match status" value="2"/>
</dbReference>
<dbReference type="AlphaFoldDB" id="F0T980"/>
<sequence>MPEKERFKEIFDKSPIGILIYGSDGKLEDANRSALKIVGCNLDTLLGMDLFYYPKIQEKLADLDKTGPIKFQGRLKEHVKDAEQICQNSSLYAQFYISSIESGYLVEIQDITEKNEEKEKILANEKKYQSFFEDDLTGDFIAKPDGTILDCNHSFIEIYGFKNREIALKSNMSRFNPEDWINLIEDLTEDHKIKGHQTIHIRSDGTVIHVVANIVGIFNDSNKLVEIKGYVFDDTERKKAEQFLKESKEKYHKLFDEDLTGDFIATLDGKILECNPAFADIYGFYDRDKAAKSNISKFNSFDWPYMITRLKRERKLLGFQSWQRRSDGMRIHVVANLVGIFNDENEMIQVKGYMFDDTERKKAEEEVKRSKSQMTEILDSIQDGFVALSQYWHFTYVNHCAEEFFNADYDDLIGQNLWETFPELIGSAIESGFKKANDNHEIQHFESRGLKGSEKWYDFSVYPSSDGISAYWREIKPTEKKSD</sequence>
<dbReference type="InterPro" id="IPR052162">
    <property type="entry name" value="Sensor_kinase/Photoreceptor"/>
</dbReference>
<dbReference type="InterPro" id="IPR000014">
    <property type="entry name" value="PAS"/>
</dbReference>
<feature type="domain" description="PAC" evidence="7">
    <location>
        <begin position="194"/>
        <end position="246"/>
    </location>
</feature>
<dbReference type="EMBL" id="CP002551">
    <property type="protein sequence ID" value="ADZ08702.1"/>
    <property type="molecule type" value="Genomic_DNA"/>
</dbReference>
<evidence type="ECO:0000259" key="6">
    <source>
        <dbReference type="PROSITE" id="PS50112"/>
    </source>
</evidence>
<accession>F0T980</accession>
<evidence type="ECO:0000256" key="1">
    <source>
        <dbReference type="ARBA" id="ARBA00000085"/>
    </source>
</evidence>
<dbReference type="Pfam" id="PF08448">
    <property type="entry name" value="PAS_4"/>
    <property type="match status" value="1"/>
</dbReference>
<feature type="domain" description="PAC" evidence="7">
    <location>
        <begin position="310"/>
        <end position="369"/>
    </location>
</feature>
<evidence type="ECO:0000256" key="2">
    <source>
        <dbReference type="ARBA" id="ARBA00012438"/>
    </source>
</evidence>
<reference evidence="9" key="1">
    <citation type="submission" date="2011-02" db="EMBL/GenBank/DDBJ databases">
        <title>Complete sequence of Methanobacterium sp. AL-21.</title>
        <authorList>
            <consortium name="US DOE Joint Genome Institute"/>
            <person name="Lucas S."/>
            <person name="Copeland A."/>
            <person name="Lapidus A."/>
            <person name="Cheng J.-F."/>
            <person name="Goodwin L."/>
            <person name="Pitluck S."/>
            <person name="Chertkov O."/>
            <person name="Detter J.C."/>
            <person name="Han C."/>
            <person name="Tapia R."/>
            <person name="Land M."/>
            <person name="Hauser L."/>
            <person name="Kyrpides N."/>
            <person name="Ivanova N."/>
            <person name="Mikhailova N."/>
            <person name="Pagani I."/>
            <person name="Cadillo-Quiroz H."/>
            <person name="Imachi H."/>
            <person name="Zinder S."/>
            <person name="Liu W."/>
            <person name="Woyke T."/>
        </authorList>
    </citation>
    <scope>NUCLEOTIDE SEQUENCE [LARGE SCALE GENOMIC DNA]</scope>
    <source>
        <strain evidence="9">AL-21</strain>
    </source>
</reference>
<dbReference type="EC" id="2.7.13.3" evidence="2"/>
<dbReference type="HOGENOM" id="CLU_564551_0_0_2"/>
<dbReference type="RefSeq" id="WP_013644053.1">
    <property type="nucleotide sequence ID" value="NC_015216.1"/>
</dbReference>
<dbReference type="SMART" id="SM00091">
    <property type="entry name" value="PAS"/>
    <property type="match status" value="4"/>
</dbReference>
<gene>
    <name evidence="8" type="ordered locus">Metbo_0450</name>
</gene>
<evidence type="ECO:0000259" key="7">
    <source>
        <dbReference type="PROSITE" id="PS50113"/>
    </source>
</evidence>
<dbReference type="Gene3D" id="3.30.450.20">
    <property type="entry name" value="PAS domain"/>
    <property type="match status" value="4"/>
</dbReference>
<dbReference type="eggNOG" id="arCOG06192">
    <property type="taxonomic scope" value="Archaea"/>
</dbReference>
<feature type="domain" description="PAS" evidence="6">
    <location>
        <begin position="370"/>
        <end position="417"/>
    </location>
</feature>
<dbReference type="KEGG" id="mel:Metbo_0450"/>
<dbReference type="InterPro" id="IPR013656">
    <property type="entry name" value="PAS_4"/>
</dbReference>
<dbReference type="PANTHER" id="PTHR43304:SF1">
    <property type="entry name" value="PAC DOMAIN-CONTAINING PROTEIN"/>
    <property type="match status" value="1"/>
</dbReference>
<organism evidence="8 9">
    <name type="scientific">Methanobacterium lacus (strain AL-21)</name>
    <dbReference type="NCBI Taxonomy" id="877455"/>
    <lineage>
        <taxon>Archaea</taxon>
        <taxon>Methanobacteriati</taxon>
        <taxon>Methanobacteriota</taxon>
        <taxon>Methanomada group</taxon>
        <taxon>Methanobacteria</taxon>
        <taxon>Methanobacteriales</taxon>
        <taxon>Methanobacteriaceae</taxon>
        <taxon>Methanobacterium</taxon>
    </lineage>
</organism>
<evidence type="ECO:0000256" key="5">
    <source>
        <dbReference type="ARBA" id="ARBA00022777"/>
    </source>
</evidence>
<feature type="domain" description="PAS" evidence="6">
    <location>
        <begin position="3"/>
        <end position="52"/>
    </location>
</feature>
<keyword evidence="5" id="KW-0418">Kinase</keyword>
<evidence type="ECO:0000256" key="4">
    <source>
        <dbReference type="ARBA" id="ARBA00022679"/>
    </source>
</evidence>
<dbReference type="NCBIfam" id="TIGR00229">
    <property type="entry name" value="sensory_box"/>
    <property type="match status" value="4"/>
</dbReference>
<keyword evidence="3" id="KW-0597">Phosphoprotein</keyword>